<evidence type="ECO:0000313" key="5">
    <source>
        <dbReference type="Proteomes" id="UP000676853"/>
    </source>
</evidence>
<sequence length="164" mass="16842">MSGSRPNTARAGFIVAAVAGAIHALFSVYWGLGGEVLLATVGDIADGFEGRGWLLVLIGFAKGAAALVPLVLFLWYRPIPGALRGAMWAGAAVLVLWGGVNTATSALLAVGVLPTPETYDRTATLGHALVWDPLFLAWGLALGAGLRASRGGGHREPGTTRPVS</sequence>
<dbReference type="OrthoDB" id="3732080at2"/>
<dbReference type="Pfam" id="PF13160">
    <property type="entry name" value="DUF3995"/>
    <property type="match status" value="1"/>
</dbReference>
<proteinExistence type="predicted"/>
<protein>
    <submittedName>
        <fullName evidence="2">DUF3995 domain-containing protein</fullName>
    </submittedName>
</protein>
<keyword evidence="1" id="KW-1133">Transmembrane helix</keyword>
<name>A0A3P8MD58_TSUPA</name>
<dbReference type="Proteomes" id="UP000271626">
    <property type="component" value="Chromosome"/>
</dbReference>
<feature type="transmembrane region" description="Helical" evidence="1">
    <location>
        <begin position="125"/>
        <end position="146"/>
    </location>
</feature>
<reference evidence="2 5" key="2">
    <citation type="submission" date="2021-04" db="EMBL/GenBank/DDBJ databases">
        <title>Whole genome sequence analysis of a thiophenic sulfur metabolizing bacteria.</title>
        <authorList>
            <person name="Akhtar N."/>
            <person name="Akram J."/>
            <person name="Aslam A."/>
        </authorList>
    </citation>
    <scope>NUCLEOTIDE SEQUENCE [LARGE SCALE GENOMIC DNA]</scope>
    <source>
        <strain evidence="2 5">3OW</strain>
    </source>
</reference>
<evidence type="ECO:0000256" key="1">
    <source>
        <dbReference type="SAM" id="Phobius"/>
    </source>
</evidence>
<reference evidence="3 4" key="1">
    <citation type="submission" date="2018-12" db="EMBL/GenBank/DDBJ databases">
        <authorList>
            <consortium name="Pathogen Informatics"/>
        </authorList>
    </citation>
    <scope>NUCLEOTIDE SEQUENCE [LARGE SCALE GENOMIC DNA]</scope>
    <source>
        <strain evidence="3 4">NCTC10741</strain>
    </source>
</reference>
<feature type="transmembrane region" description="Helical" evidence="1">
    <location>
        <begin position="52"/>
        <end position="76"/>
    </location>
</feature>
<evidence type="ECO:0000313" key="4">
    <source>
        <dbReference type="Proteomes" id="UP000271626"/>
    </source>
</evidence>
<keyword evidence="5" id="KW-1185">Reference proteome</keyword>
<organism evidence="3 4">
    <name type="scientific">Tsukamurella paurometabola</name>
    <name type="common">Corynebacterium paurometabolum</name>
    <dbReference type="NCBI Taxonomy" id="2061"/>
    <lineage>
        <taxon>Bacteria</taxon>
        <taxon>Bacillati</taxon>
        <taxon>Actinomycetota</taxon>
        <taxon>Actinomycetes</taxon>
        <taxon>Mycobacteriales</taxon>
        <taxon>Tsukamurellaceae</taxon>
        <taxon>Tsukamurella</taxon>
    </lineage>
</organism>
<dbReference type="EMBL" id="LR131273">
    <property type="protein sequence ID" value="VDR38473.1"/>
    <property type="molecule type" value="Genomic_DNA"/>
</dbReference>
<dbReference type="Proteomes" id="UP000676853">
    <property type="component" value="Unassembled WGS sequence"/>
</dbReference>
<feature type="transmembrane region" description="Helical" evidence="1">
    <location>
        <begin position="12"/>
        <end position="32"/>
    </location>
</feature>
<accession>A0A3P8MD58</accession>
<dbReference type="EMBL" id="JAGXOE010000018">
    <property type="protein sequence ID" value="MBS4101574.1"/>
    <property type="molecule type" value="Genomic_DNA"/>
</dbReference>
<dbReference type="InterPro" id="IPR025058">
    <property type="entry name" value="DUF3995"/>
</dbReference>
<keyword evidence="1" id="KW-0812">Transmembrane</keyword>
<evidence type="ECO:0000313" key="3">
    <source>
        <dbReference type="EMBL" id="VDR38473.1"/>
    </source>
</evidence>
<evidence type="ECO:0000313" key="2">
    <source>
        <dbReference type="EMBL" id="MBS4101574.1"/>
    </source>
</evidence>
<dbReference type="RefSeq" id="WP_126195726.1">
    <property type="nucleotide sequence ID" value="NZ_CP085954.1"/>
</dbReference>
<feature type="transmembrane region" description="Helical" evidence="1">
    <location>
        <begin position="88"/>
        <end position="113"/>
    </location>
</feature>
<keyword evidence="1" id="KW-0472">Membrane</keyword>
<gene>
    <name evidence="2" type="ORF">KFZ73_09990</name>
    <name evidence="3" type="ORF">NCTC10741_01593</name>
</gene>
<dbReference type="AlphaFoldDB" id="A0A3P8MD58"/>